<proteinExistence type="predicted"/>
<dbReference type="RefSeq" id="WP_188951979.1">
    <property type="nucleotide sequence ID" value="NZ_BMIB01000002.1"/>
</dbReference>
<gene>
    <name evidence="1" type="ORF">GCM10011379_20980</name>
</gene>
<name>A0A917IWD8_9BACT</name>
<evidence type="ECO:0000313" key="1">
    <source>
        <dbReference type="EMBL" id="GGH66622.1"/>
    </source>
</evidence>
<sequence>MVKRNEQDLLATFLKHYKPDVIALRNKQVQRVLQYALQCRSTMENTVLLLQHAGVNN</sequence>
<comment type="caution">
    <text evidence="1">The sequence shown here is derived from an EMBL/GenBank/DDBJ whole genome shotgun (WGS) entry which is preliminary data.</text>
</comment>
<organism evidence="1 2">
    <name type="scientific">Filimonas zeae</name>
    <dbReference type="NCBI Taxonomy" id="1737353"/>
    <lineage>
        <taxon>Bacteria</taxon>
        <taxon>Pseudomonadati</taxon>
        <taxon>Bacteroidota</taxon>
        <taxon>Chitinophagia</taxon>
        <taxon>Chitinophagales</taxon>
        <taxon>Chitinophagaceae</taxon>
        <taxon>Filimonas</taxon>
    </lineage>
</organism>
<reference evidence="1" key="2">
    <citation type="submission" date="2020-09" db="EMBL/GenBank/DDBJ databases">
        <authorList>
            <person name="Sun Q."/>
            <person name="Zhou Y."/>
        </authorList>
    </citation>
    <scope>NUCLEOTIDE SEQUENCE</scope>
    <source>
        <strain evidence="1">CGMCC 1.15290</strain>
    </source>
</reference>
<protein>
    <submittedName>
        <fullName evidence="1">Uncharacterized protein</fullName>
    </submittedName>
</protein>
<accession>A0A917IWD8</accession>
<keyword evidence="2" id="KW-1185">Reference proteome</keyword>
<dbReference type="AlphaFoldDB" id="A0A917IWD8"/>
<dbReference type="Proteomes" id="UP000627292">
    <property type="component" value="Unassembled WGS sequence"/>
</dbReference>
<dbReference type="EMBL" id="BMIB01000002">
    <property type="protein sequence ID" value="GGH66622.1"/>
    <property type="molecule type" value="Genomic_DNA"/>
</dbReference>
<evidence type="ECO:0000313" key="2">
    <source>
        <dbReference type="Proteomes" id="UP000627292"/>
    </source>
</evidence>
<reference evidence="1" key="1">
    <citation type="journal article" date="2014" name="Int. J. Syst. Evol. Microbiol.">
        <title>Complete genome sequence of Corynebacterium casei LMG S-19264T (=DSM 44701T), isolated from a smear-ripened cheese.</title>
        <authorList>
            <consortium name="US DOE Joint Genome Institute (JGI-PGF)"/>
            <person name="Walter F."/>
            <person name="Albersmeier A."/>
            <person name="Kalinowski J."/>
            <person name="Ruckert C."/>
        </authorList>
    </citation>
    <scope>NUCLEOTIDE SEQUENCE</scope>
    <source>
        <strain evidence="1">CGMCC 1.15290</strain>
    </source>
</reference>